<evidence type="ECO:0000256" key="1">
    <source>
        <dbReference type="SAM" id="MobiDB-lite"/>
    </source>
</evidence>
<organism evidence="2 3">
    <name type="scientific">Porites lobata</name>
    <dbReference type="NCBI Taxonomy" id="104759"/>
    <lineage>
        <taxon>Eukaryota</taxon>
        <taxon>Metazoa</taxon>
        <taxon>Cnidaria</taxon>
        <taxon>Anthozoa</taxon>
        <taxon>Hexacorallia</taxon>
        <taxon>Scleractinia</taxon>
        <taxon>Fungiina</taxon>
        <taxon>Poritidae</taxon>
        <taxon>Porites</taxon>
    </lineage>
</organism>
<protein>
    <recommendedName>
        <fullName evidence="4">Reverse transcriptase domain-containing protein</fullName>
    </recommendedName>
</protein>
<dbReference type="EMBL" id="CALNXK010000101">
    <property type="protein sequence ID" value="CAH3155422.1"/>
    <property type="molecule type" value="Genomic_DNA"/>
</dbReference>
<gene>
    <name evidence="2" type="ORF">PLOB_00001542</name>
</gene>
<sequence>MVLPTLILQKPSATSKSKEHSEAIERRLALWKQGDIDLLLKEVRFFQGKFVNSKKPRKVEDISKAFSKLVLQGKLTAAMKLLDNESSSGLLDLSSDVLQGLQDKHPQAADIAEESLLHGPIDYIPPNVYDLLDEESIYNSASKTKGSAGPSVMDAKLYKRILCSKNFKTEGKILREELAVFTRNLLRKSYHPSLLEAFTSCRLIPLDKNPEIRPIGVGEVLRRIVGKTVSGFLKEEIKEAAGPLQVCAGHNAGAEAAIHAMSQVFIEEGTDGILLIDASNAFNQMNRSAALHNIQIMCKEMALYVINTYRSPSRLFICRGGEILSREGTAQGDPLAMPWYALNTSIMMQNLRDHYPLVKQVWLADDSAGGGSIVQLYNWYRQLSKEGQKFGYLVNGTKSWLIVKSRELAEEAKRLFGEEVNITTEGQRHPGAVIASQEYKDQYCEEKVRAWKEEIERLSEIAKSQPRAAYIAFTKGCKSKFTYFMRTIESFEVYVDPIQEVIEDLLLPTLFGQSEPLPNEVRRLATLATGQGGLGIPDLKSEAPQQFAASRLITTAHVDSITSQSSIMVPGERSTEELKRHQQSLKRASAKEKMDSIDSSLSPGLLRLVNQSRDKGASSWLNAMPLADKGLALNKQEFRDSLRLRHDLPLVDLPSHCVCEDKFTVSHALSCKKGGFVAQRHDGARNLLTTFIDKICNNREFAINSDLKLSNVEIEPRLQPLDNERFHLRSAVTSSEARLDIKAGGFWARELRHFLMLELRTSTPSVTRASQHRKCSKSKKKRRSASTSSGC</sequence>
<dbReference type="Proteomes" id="UP001159405">
    <property type="component" value="Unassembled WGS sequence"/>
</dbReference>
<name>A0ABN8Q2S3_9CNID</name>
<feature type="compositionally biased region" description="Basic residues" evidence="1">
    <location>
        <begin position="770"/>
        <end position="784"/>
    </location>
</feature>
<keyword evidence="3" id="KW-1185">Reference proteome</keyword>
<dbReference type="PANTHER" id="PTHR48462">
    <property type="entry name" value="PROTEIN, PUTATIVE-RELATED"/>
    <property type="match status" value="1"/>
</dbReference>
<comment type="caution">
    <text evidence="2">The sequence shown here is derived from an EMBL/GenBank/DDBJ whole genome shotgun (WGS) entry which is preliminary data.</text>
</comment>
<evidence type="ECO:0000313" key="3">
    <source>
        <dbReference type="Proteomes" id="UP001159405"/>
    </source>
</evidence>
<dbReference type="PANTHER" id="PTHR48462:SF1">
    <property type="entry name" value="PROTEIN, PUTATIVE-RELATED"/>
    <property type="match status" value="1"/>
</dbReference>
<proteinExistence type="predicted"/>
<evidence type="ECO:0000313" key="2">
    <source>
        <dbReference type="EMBL" id="CAH3155422.1"/>
    </source>
</evidence>
<feature type="region of interest" description="Disordered" evidence="1">
    <location>
        <begin position="766"/>
        <end position="791"/>
    </location>
</feature>
<evidence type="ECO:0008006" key="4">
    <source>
        <dbReference type="Google" id="ProtNLM"/>
    </source>
</evidence>
<reference evidence="2 3" key="1">
    <citation type="submission" date="2022-05" db="EMBL/GenBank/DDBJ databases">
        <authorList>
            <consortium name="Genoscope - CEA"/>
            <person name="William W."/>
        </authorList>
    </citation>
    <scope>NUCLEOTIDE SEQUENCE [LARGE SCALE GENOMIC DNA]</scope>
</reference>
<accession>A0ABN8Q2S3</accession>